<dbReference type="Pfam" id="PF15364">
    <property type="entry name" value="PAXIP1_C"/>
    <property type="match status" value="1"/>
</dbReference>
<dbReference type="AlphaFoldDB" id="A0A8X6J060"/>
<dbReference type="EMBL" id="BMAO01025729">
    <property type="protein sequence ID" value="GFR04538.1"/>
    <property type="molecule type" value="Genomic_DNA"/>
</dbReference>
<accession>A0A8X6J060</accession>
<reference evidence="2" key="1">
    <citation type="submission" date="2020-07" db="EMBL/GenBank/DDBJ databases">
        <title>Multicomponent nature underlies the extraordinary mechanical properties of spider dragline silk.</title>
        <authorList>
            <person name="Kono N."/>
            <person name="Nakamura H."/>
            <person name="Mori M."/>
            <person name="Yoshida Y."/>
            <person name="Ohtoshi R."/>
            <person name="Malay A.D."/>
            <person name="Moran D.A.P."/>
            <person name="Tomita M."/>
            <person name="Numata K."/>
            <person name="Arakawa K."/>
        </authorList>
    </citation>
    <scope>NUCLEOTIDE SEQUENCE</scope>
</reference>
<gene>
    <name evidence="2" type="primary">AVEN_105927_1</name>
    <name evidence="2" type="ORF">TNCT_504601</name>
</gene>
<dbReference type="InterPro" id="IPR028213">
    <property type="entry name" value="PA1"/>
</dbReference>
<name>A0A8X6J060_TRICU</name>
<dbReference type="Proteomes" id="UP000887116">
    <property type="component" value="Unassembled WGS sequence"/>
</dbReference>
<dbReference type="PANTHER" id="PTHR28467:SF1">
    <property type="entry name" value="PAXIP1-ASSOCIATED GLUTAMATE-RICH PROTEIN 1"/>
    <property type="match status" value="1"/>
</dbReference>
<comment type="caution">
    <text evidence="2">The sequence shown here is derived from an EMBL/GenBank/DDBJ whole genome shotgun (WGS) entry which is preliminary data.</text>
</comment>
<evidence type="ECO:0008006" key="4">
    <source>
        <dbReference type="Google" id="ProtNLM"/>
    </source>
</evidence>
<dbReference type="GO" id="GO:0030331">
    <property type="term" value="F:nuclear estrogen receptor binding"/>
    <property type="evidence" value="ECO:0007669"/>
    <property type="project" value="TreeGrafter"/>
</dbReference>
<proteinExistence type="predicted"/>
<dbReference type="GO" id="GO:0044666">
    <property type="term" value="C:MLL3/4 complex"/>
    <property type="evidence" value="ECO:0007669"/>
    <property type="project" value="TreeGrafter"/>
</dbReference>
<dbReference type="GO" id="GO:1902808">
    <property type="term" value="P:positive regulation of cell cycle G1/S phase transition"/>
    <property type="evidence" value="ECO:0007669"/>
    <property type="project" value="TreeGrafter"/>
</dbReference>
<keyword evidence="3" id="KW-1185">Reference proteome</keyword>
<evidence type="ECO:0000313" key="2">
    <source>
        <dbReference type="EMBL" id="GFR04538.1"/>
    </source>
</evidence>
<feature type="compositionally biased region" description="Polar residues" evidence="1">
    <location>
        <begin position="144"/>
        <end position="163"/>
    </location>
</feature>
<protein>
    <recommendedName>
        <fullName evidence="4">PAXIP1-associated glutamate-rich protein 1</fullName>
    </recommendedName>
</protein>
<dbReference type="OrthoDB" id="10067843at2759"/>
<feature type="region of interest" description="Disordered" evidence="1">
    <location>
        <begin position="1"/>
        <end position="31"/>
    </location>
</feature>
<feature type="region of interest" description="Disordered" evidence="1">
    <location>
        <begin position="60"/>
        <end position="92"/>
    </location>
</feature>
<sequence length="163" mass="18407">MDENDASDDWVVNCSDDEFSTSTKDSGNLWEPTPEEIVSMYEILESKGILEFDWQCPGRRSPSVNSMKSDLLEKGPASNEDGKLPAEPNEFDFNDEFSTEQFSPKISARKRGATSAQKRIARLDKVMFDIQRHRKLDELELQKGSPQSSNNSPISKTPTENKT</sequence>
<organism evidence="2 3">
    <name type="scientific">Trichonephila clavata</name>
    <name type="common">Joro spider</name>
    <name type="synonym">Nephila clavata</name>
    <dbReference type="NCBI Taxonomy" id="2740835"/>
    <lineage>
        <taxon>Eukaryota</taxon>
        <taxon>Metazoa</taxon>
        <taxon>Ecdysozoa</taxon>
        <taxon>Arthropoda</taxon>
        <taxon>Chelicerata</taxon>
        <taxon>Arachnida</taxon>
        <taxon>Araneae</taxon>
        <taxon>Araneomorphae</taxon>
        <taxon>Entelegynae</taxon>
        <taxon>Araneoidea</taxon>
        <taxon>Nephilidae</taxon>
        <taxon>Trichonephila</taxon>
    </lineage>
</organism>
<feature type="region of interest" description="Disordered" evidence="1">
    <location>
        <begin position="137"/>
        <end position="163"/>
    </location>
</feature>
<evidence type="ECO:0000256" key="1">
    <source>
        <dbReference type="SAM" id="MobiDB-lite"/>
    </source>
</evidence>
<evidence type="ECO:0000313" key="3">
    <source>
        <dbReference type="Proteomes" id="UP000887116"/>
    </source>
</evidence>
<dbReference type="PANTHER" id="PTHR28467">
    <property type="entry name" value="PAXIP1-ASSOCIATED GLUTAMATE-RICH PROTEIN 1"/>
    <property type="match status" value="1"/>
</dbReference>
<dbReference type="GO" id="GO:0033148">
    <property type="term" value="P:positive regulation of intracellular estrogen receptor signaling pathway"/>
    <property type="evidence" value="ECO:0007669"/>
    <property type="project" value="TreeGrafter"/>
</dbReference>